<dbReference type="GeneID" id="33556399"/>
<feature type="transmembrane region" description="Helical" evidence="2">
    <location>
        <begin position="242"/>
        <end position="258"/>
    </location>
</feature>
<evidence type="ECO:0000256" key="2">
    <source>
        <dbReference type="SAM" id="Phobius"/>
    </source>
</evidence>
<evidence type="ECO:0000313" key="3">
    <source>
        <dbReference type="EMBL" id="ORX39626.1"/>
    </source>
</evidence>
<gene>
    <name evidence="3" type="ORF">BD324DRAFT_614396</name>
</gene>
<dbReference type="PANTHER" id="PTHR37992">
    <property type="entry name" value="EXPRESSED PROTEIN"/>
    <property type="match status" value="1"/>
</dbReference>
<dbReference type="RefSeq" id="XP_021873411.1">
    <property type="nucleotide sequence ID" value="XM_022014591.1"/>
</dbReference>
<keyword evidence="2" id="KW-1133">Transmembrane helix</keyword>
<feature type="transmembrane region" description="Helical" evidence="2">
    <location>
        <begin position="177"/>
        <end position="197"/>
    </location>
</feature>
<keyword evidence="4" id="KW-1185">Reference proteome</keyword>
<feature type="transmembrane region" description="Helical" evidence="2">
    <location>
        <begin position="142"/>
        <end position="165"/>
    </location>
</feature>
<evidence type="ECO:0000313" key="4">
    <source>
        <dbReference type="Proteomes" id="UP000193218"/>
    </source>
</evidence>
<dbReference type="Proteomes" id="UP000193218">
    <property type="component" value="Unassembled WGS sequence"/>
</dbReference>
<feature type="transmembrane region" description="Helical" evidence="2">
    <location>
        <begin position="217"/>
        <end position="235"/>
    </location>
</feature>
<keyword evidence="1" id="KW-0175">Coiled coil</keyword>
<protein>
    <submittedName>
        <fullName evidence="3">Uncharacterized protein</fullName>
    </submittedName>
</protein>
<evidence type="ECO:0000256" key="1">
    <source>
        <dbReference type="SAM" id="Coils"/>
    </source>
</evidence>
<name>A0A1Y1UQ93_9TREE</name>
<comment type="caution">
    <text evidence="3">The sequence shown here is derived from an EMBL/GenBank/DDBJ whole genome shotgun (WGS) entry which is preliminary data.</text>
</comment>
<accession>A0A1Y1UQ93</accession>
<dbReference type="OrthoDB" id="3342455at2759"/>
<dbReference type="STRING" id="4999.A0A1Y1UQ93"/>
<organism evidence="3 4">
    <name type="scientific">Kockovaella imperatae</name>
    <dbReference type="NCBI Taxonomy" id="4999"/>
    <lineage>
        <taxon>Eukaryota</taxon>
        <taxon>Fungi</taxon>
        <taxon>Dikarya</taxon>
        <taxon>Basidiomycota</taxon>
        <taxon>Agaricomycotina</taxon>
        <taxon>Tremellomycetes</taxon>
        <taxon>Tremellales</taxon>
        <taxon>Cuniculitremaceae</taxon>
        <taxon>Kockovaella</taxon>
    </lineage>
</organism>
<proteinExistence type="predicted"/>
<keyword evidence="2" id="KW-0812">Transmembrane</keyword>
<dbReference type="AlphaFoldDB" id="A0A1Y1UQ93"/>
<feature type="transmembrane region" description="Helical" evidence="2">
    <location>
        <begin position="116"/>
        <end position="136"/>
    </location>
</feature>
<sequence length="327" mass="36618">MSSYDPVPVSSSSGRRAVYQAPSHEGLITAEQFKESMRFVRMQIAVPISVLIAMGANLVCALALKPGLAGINVRYPTLVSPNSIMIGLYWAVLYCLQVGFCLVLLLARKDVTKETLVYGVGIRFAVANWLLAAWAVSFTLQAFAVAEILILLNVVNLLTIHLTLLKYPPTMKRPLDTIFIHAPMALLLAILFEVDWVHNGFIALNWRIHDRSDRDDYTWQAVAFIASVNIVAALWEGIRRQYLMTGASIYLLFTLMFASPRGDPDLPSSALPKPTPVLVVSIACLVLHVVALIAGLAWKRMRDREGRIRLEEEVERMEREEYEARDH</sequence>
<feature type="transmembrane region" description="Helical" evidence="2">
    <location>
        <begin position="44"/>
        <end position="64"/>
    </location>
</feature>
<feature type="transmembrane region" description="Helical" evidence="2">
    <location>
        <begin position="84"/>
        <end position="107"/>
    </location>
</feature>
<keyword evidence="2" id="KW-0472">Membrane</keyword>
<reference evidence="3 4" key="1">
    <citation type="submission" date="2017-03" db="EMBL/GenBank/DDBJ databases">
        <title>Widespread Adenine N6-methylation of Active Genes in Fungi.</title>
        <authorList>
            <consortium name="DOE Joint Genome Institute"/>
            <person name="Mondo S.J."/>
            <person name="Dannebaum R.O."/>
            <person name="Kuo R.C."/>
            <person name="Louie K.B."/>
            <person name="Bewick A.J."/>
            <person name="Labutti K."/>
            <person name="Haridas S."/>
            <person name="Kuo A."/>
            <person name="Salamov A."/>
            <person name="Ahrendt S.R."/>
            <person name="Lau R."/>
            <person name="Bowen B.P."/>
            <person name="Lipzen A."/>
            <person name="Sullivan W."/>
            <person name="Andreopoulos W.B."/>
            <person name="Clum A."/>
            <person name="Lindquist E."/>
            <person name="Daum C."/>
            <person name="Northen T.R."/>
            <person name="Ramamoorthy G."/>
            <person name="Schmitz R.J."/>
            <person name="Gryganskyi A."/>
            <person name="Culley D."/>
            <person name="Magnuson J."/>
            <person name="James T.Y."/>
            <person name="O'Malley M.A."/>
            <person name="Stajich J.E."/>
            <person name="Spatafora J.W."/>
            <person name="Visel A."/>
            <person name="Grigoriev I.V."/>
        </authorList>
    </citation>
    <scope>NUCLEOTIDE SEQUENCE [LARGE SCALE GENOMIC DNA]</scope>
    <source>
        <strain evidence="3 4">NRRL Y-17943</strain>
    </source>
</reference>
<dbReference type="PANTHER" id="PTHR37992:SF1">
    <property type="entry name" value="DUF1774-DOMAIN-CONTAINING PROTEIN"/>
    <property type="match status" value="1"/>
</dbReference>
<feature type="coiled-coil region" evidence="1">
    <location>
        <begin position="300"/>
        <end position="327"/>
    </location>
</feature>
<dbReference type="EMBL" id="NBSH01000002">
    <property type="protein sequence ID" value="ORX39626.1"/>
    <property type="molecule type" value="Genomic_DNA"/>
</dbReference>
<feature type="transmembrane region" description="Helical" evidence="2">
    <location>
        <begin position="278"/>
        <end position="298"/>
    </location>
</feature>
<dbReference type="InterPro" id="IPR013920">
    <property type="entry name" value="DUF1774_fun"/>
</dbReference>
<dbReference type="InParanoid" id="A0A1Y1UQ93"/>